<feature type="transmembrane region" description="Helical" evidence="7">
    <location>
        <begin position="180"/>
        <end position="200"/>
    </location>
</feature>
<evidence type="ECO:0000256" key="3">
    <source>
        <dbReference type="ARBA" id="ARBA00022475"/>
    </source>
</evidence>
<name>A0A6S6ZT86_9BURK</name>
<feature type="transmembrane region" description="Helical" evidence="7">
    <location>
        <begin position="106"/>
        <end position="133"/>
    </location>
</feature>
<sequence>MTLPAPSAQAATADPRARFVSGPLGPHVFEMIMTGWASMLAVFAVEFLSLLYLGTLKDEAVLGAVGFGSMTQFTITSICIGVTVGGAALVSRALGAGDLTRARTLAGASLVLMTGAALAAGAIFLAAIGPFTAAIGLAPDVREHLLSYVLITTPFAMVMGVGMMLSNLLRASGRGRQSMWVLLAGTATVAVLDPIVIFVLDGGMVGIAWASGVGRLATVALGAWLVFGKHRLVVWPARRALRADLAAIGKIALPAALTTLATPAAVIFTVSTYASFGPSVMAGATVVDRVLQLAYSLFFVLPGAIGPILGQNLGAGQWDRVKQTVSITTRWALLYGFAAAAVLAVLAPWVPDWFQVTGPGRDLILFFCRYGSFAWAVNSLFFVSIAVFNNLGYATYSTVIGWLRSTVGTLPFVWLGAHYGGPEGVMLGQTLGFALFSVIAMVYCLRVLRAPPVVLGGRQTV</sequence>
<dbReference type="AlphaFoldDB" id="A0A6S6ZT86"/>
<dbReference type="Pfam" id="PF01554">
    <property type="entry name" value="MatE"/>
    <property type="match status" value="2"/>
</dbReference>
<feature type="transmembrane region" description="Helical" evidence="7">
    <location>
        <begin position="290"/>
        <end position="310"/>
    </location>
</feature>
<gene>
    <name evidence="8" type="ORF">LMG3441_01773</name>
</gene>
<keyword evidence="4 7" id="KW-0812">Transmembrane</keyword>
<dbReference type="PIRSF" id="PIRSF006603">
    <property type="entry name" value="DinF"/>
    <property type="match status" value="1"/>
</dbReference>
<feature type="transmembrane region" description="Helical" evidence="7">
    <location>
        <begin position="401"/>
        <end position="420"/>
    </location>
</feature>
<evidence type="ECO:0000256" key="6">
    <source>
        <dbReference type="ARBA" id="ARBA00023136"/>
    </source>
</evidence>
<dbReference type="PANTHER" id="PTHR43823:SF3">
    <property type="entry name" value="MULTIDRUG EXPORT PROTEIN MEPA"/>
    <property type="match status" value="1"/>
</dbReference>
<evidence type="ECO:0000313" key="8">
    <source>
        <dbReference type="EMBL" id="CAB3684434.1"/>
    </source>
</evidence>
<dbReference type="InterPro" id="IPR051327">
    <property type="entry name" value="MATE_MepA_subfamily"/>
</dbReference>
<feature type="transmembrane region" description="Helical" evidence="7">
    <location>
        <begin position="206"/>
        <end position="227"/>
    </location>
</feature>
<keyword evidence="5 7" id="KW-1133">Transmembrane helix</keyword>
<evidence type="ECO:0000256" key="1">
    <source>
        <dbReference type="ARBA" id="ARBA00004429"/>
    </source>
</evidence>
<keyword evidence="9" id="KW-1185">Reference proteome</keyword>
<organism evidence="8 9">
    <name type="scientific">Achromobacter kerstersii</name>
    <dbReference type="NCBI Taxonomy" id="1353890"/>
    <lineage>
        <taxon>Bacteria</taxon>
        <taxon>Pseudomonadati</taxon>
        <taxon>Pseudomonadota</taxon>
        <taxon>Betaproteobacteria</taxon>
        <taxon>Burkholderiales</taxon>
        <taxon>Alcaligenaceae</taxon>
        <taxon>Achromobacter</taxon>
    </lineage>
</organism>
<evidence type="ECO:0008006" key="10">
    <source>
        <dbReference type="Google" id="ProtNLM"/>
    </source>
</evidence>
<evidence type="ECO:0000313" key="9">
    <source>
        <dbReference type="Proteomes" id="UP000494269"/>
    </source>
</evidence>
<dbReference type="EMBL" id="CADIJQ010000001">
    <property type="protein sequence ID" value="CAB3684434.1"/>
    <property type="molecule type" value="Genomic_DNA"/>
</dbReference>
<keyword evidence="2" id="KW-0813">Transport</keyword>
<keyword evidence="6 7" id="KW-0472">Membrane</keyword>
<comment type="subcellular location">
    <subcellularLocation>
        <location evidence="1">Cell inner membrane</location>
        <topology evidence="1">Multi-pass membrane protein</topology>
    </subcellularLocation>
</comment>
<dbReference type="InterPro" id="IPR002528">
    <property type="entry name" value="MATE_fam"/>
</dbReference>
<evidence type="ECO:0000256" key="4">
    <source>
        <dbReference type="ARBA" id="ARBA00022692"/>
    </source>
</evidence>
<proteinExistence type="predicted"/>
<reference evidence="8 9" key="1">
    <citation type="submission" date="2020-04" db="EMBL/GenBank/DDBJ databases">
        <authorList>
            <person name="De Canck E."/>
        </authorList>
    </citation>
    <scope>NUCLEOTIDE SEQUENCE [LARGE SCALE GENOMIC DNA]</scope>
    <source>
        <strain evidence="8 9">LMG 3441</strain>
    </source>
</reference>
<dbReference type="GO" id="GO:0042910">
    <property type="term" value="F:xenobiotic transmembrane transporter activity"/>
    <property type="evidence" value="ECO:0007669"/>
    <property type="project" value="InterPro"/>
</dbReference>
<dbReference type="PANTHER" id="PTHR43823">
    <property type="entry name" value="SPORULATION PROTEIN YKVU"/>
    <property type="match status" value="1"/>
</dbReference>
<feature type="transmembrane region" description="Helical" evidence="7">
    <location>
        <begin position="28"/>
        <end position="53"/>
    </location>
</feature>
<dbReference type="GO" id="GO:0015297">
    <property type="term" value="F:antiporter activity"/>
    <property type="evidence" value="ECO:0007669"/>
    <property type="project" value="InterPro"/>
</dbReference>
<protein>
    <recommendedName>
        <fullName evidence="10">MATE family protein</fullName>
    </recommendedName>
</protein>
<feature type="transmembrane region" description="Helical" evidence="7">
    <location>
        <begin position="370"/>
        <end position="389"/>
    </location>
</feature>
<feature type="transmembrane region" description="Helical" evidence="7">
    <location>
        <begin position="73"/>
        <end position="94"/>
    </location>
</feature>
<feature type="transmembrane region" description="Helical" evidence="7">
    <location>
        <begin position="331"/>
        <end position="350"/>
    </location>
</feature>
<evidence type="ECO:0000256" key="2">
    <source>
        <dbReference type="ARBA" id="ARBA00022448"/>
    </source>
</evidence>
<dbReference type="GO" id="GO:0005886">
    <property type="term" value="C:plasma membrane"/>
    <property type="evidence" value="ECO:0007669"/>
    <property type="project" value="UniProtKB-SubCell"/>
</dbReference>
<feature type="transmembrane region" description="Helical" evidence="7">
    <location>
        <begin position="426"/>
        <end position="448"/>
    </location>
</feature>
<dbReference type="RefSeq" id="WP_175169427.1">
    <property type="nucleotide sequence ID" value="NZ_CADIJQ010000001.1"/>
</dbReference>
<feature type="transmembrane region" description="Helical" evidence="7">
    <location>
        <begin position="145"/>
        <end position="168"/>
    </location>
</feature>
<evidence type="ECO:0000256" key="5">
    <source>
        <dbReference type="ARBA" id="ARBA00022989"/>
    </source>
</evidence>
<keyword evidence="3" id="KW-1003">Cell membrane</keyword>
<evidence type="ECO:0000256" key="7">
    <source>
        <dbReference type="SAM" id="Phobius"/>
    </source>
</evidence>
<accession>A0A6S6ZT86</accession>
<dbReference type="InterPro" id="IPR048279">
    <property type="entry name" value="MdtK-like"/>
</dbReference>
<feature type="transmembrane region" description="Helical" evidence="7">
    <location>
        <begin position="248"/>
        <end position="270"/>
    </location>
</feature>
<dbReference type="Proteomes" id="UP000494269">
    <property type="component" value="Unassembled WGS sequence"/>
</dbReference>